<dbReference type="Gene3D" id="1.25.40.570">
    <property type="match status" value="1"/>
</dbReference>
<dbReference type="SUPFAM" id="SSF46785">
    <property type="entry name" value="Winged helix' DNA-binding domain"/>
    <property type="match status" value="1"/>
</dbReference>
<dbReference type="PROSITE" id="PS50250">
    <property type="entry name" value="PCI"/>
    <property type="match status" value="1"/>
</dbReference>
<evidence type="ECO:0000259" key="1">
    <source>
        <dbReference type="PROSITE" id="PS50250"/>
    </source>
</evidence>
<gene>
    <name evidence="2" type="ORF">MVES_001953</name>
</gene>
<dbReference type="OrthoDB" id="194139at2759"/>
<dbReference type="Proteomes" id="UP000232875">
    <property type="component" value="Unassembled WGS sequence"/>
</dbReference>
<feature type="domain" description="PCI" evidence="1">
    <location>
        <begin position="142"/>
        <end position="311"/>
    </location>
</feature>
<dbReference type="InterPro" id="IPR000717">
    <property type="entry name" value="PCI_dom"/>
</dbReference>
<organism evidence="2 3">
    <name type="scientific">Malassezia vespertilionis</name>
    <dbReference type="NCBI Taxonomy" id="2020962"/>
    <lineage>
        <taxon>Eukaryota</taxon>
        <taxon>Fungi</taxon>
        <taxon>Dikarya</taxon>
        <taxon>Basidiomycota</taxon>
        <taxon>Ustilaginomycotina</taxon>
        <taxon>Malasseziomycetes</taxon>
        <taxon>Malasseziales</taxon>
        <taxon>Malasseziaceae</taxon>
        <taxon>Malassezia</taxon>
    </lineage>
</organism>
<proteinExistence type="predicted"/>
<accession>A0A2N1JB74</accession>
<dbReference type="AlphaFoldDB" id="A0A2N1JB74"/>
<keyword evidence="3" id="KW-1185">Reference proteome</keyword>
<dbReference type="STRING" id="2020962.A0A2N1JB74"/>
<protein>
    <recommendedName>
        <fullName evidence="1">PCI domain-containing protein</fullName>
    </recommendedName>
</protein>
<dbReference type="SMART" id="SM00088">
    <property type="entry name" value="PINT"/>
    <property type="match status" value="1"/>
</dbReference>
<reference evidence="2 3" key="1">
    <citation type="submission" date="2017-10" db="EMBL/GenBank/DDBJ databases">
        <title>A novel species of cold-tolerant Malassezia isolated from bats.</title>
        <authorList>
            <person name="Lorch J.M."/>
            <person name="Palmer J.M."/>
            <person name="Vanderwolf K.J."/>
            <person name="Schmidt K.Z."/>
            <person name="Verant M.L."/>
            <person name="Weller T.J."/>
            <person name="Blehert D.S."/>
        </authorList>
    </citation>
    <scope>NUCLEOTIDE SEQUENCE [LARGE SCALE GENOMIC DNA]</scope>
    <source>
        <strain evidence="2 3">NWHC:44797-103</strain>
    </source>
</reference>
<dbReference type="Pfam" id="PF01399">
    <property type="entry name" value="PCI"/>
    <property type="match status" value="1"/>
</dbReference>
<dbReference type="InterPro" id="IPR050871">
    <property type="entry name" value="26S_Proteasome/COP9_Components"/>
</dbReference>
<name>A0A2N1JB74_9BASI</name>
<dbReference type="InterPro" id="IPR036390">
    <property type="entry name" value="WH_DNA-bd_sf"/>
</dbReference>
<evidence type="ECO:0000313" key="2">
    <source>
        <dbReference type="EMBL" id="PKI83799.1"/>
    </source>
</evidence>
<evidence type="ECO:0000313" key="3">
    <source>
        <dbReference type="Proteomes" id="UP000232875"/>
    </source>
</evidence>
<sequence>MSDDEFMMDDAIEEDYGFEYEDDDEDMDADADTENNEKTINSVLDYVSATPQVTLEIVEAFYNATEQALAASQSDRLNVKIKLKLARLWLQRHEWPRLIQTLKGLRAEEFAMDKGDGQSKGTMMLELLALEIQIKYVIDALTTENWEAAQVNFFQAFRNYDEAGSPQRIQVLKYLVLAHMLMGSEVNPFDSQETKPYRDDPNIMAMTALVDAYQRRDIQGAERIVAENHDTLTDDAFINEFISDVIKELRIQYLIDVVRPYGSIRLSSLSEHLHIPLDQVESFVLMLILDGRIEGKMDEVAHTLTLGSPSVTLHEKEQKTLCAWSEQLVHLAAAISTKRSTFRLDHSPQQTAHFISRLD</sequence>
<dbReference type="SMART" id="SM00753">
    <property type="entry name" value="PAM"/>
    <property type="match status" value="1"/>
</dbReference>
<dbReference type="PANTHER" id="PTHR10678">
    <property type="entry name" value="26S PROTEASOME NON-ATPASE REGULATORY SUBUNIT 11/COP9 SIGNALOSOME COMPLEX SUBUNIT 2"/>
    <property type="match status" value="1"/>
</dbReference>
<dbReference type="EMBL" id="KZ454990">
    <property type="protein sequence ID" value="PKI83799.1"/>
    <property type="molecule type" value="Genomic_DNA"/>
</dbReference>